<organism evidence="2 3">
    <name type="scientific">Macaca mulatta</name>
    <name type="common">Rhesus macaque</name>
    <dbReference type="NCBI Taxonomy" id="9544"/>
    <lineage>
        <taxon>Eukaryota</taxon>
        <taxon>Metazoa</taxon>
        <taxon>Chordata</taxon>
        <taxon>Craniata</taxon>
        <taxon>Vertebrata</taxon>
        <taxon>Euteleostomi</taxon>
        <taxon>Mammalia</taxon>
        <taxon>Eutheria</taxon>
        <taxon>Euarchontoglires</taxon>
        <taxon>Primates</taxon>
        <taxon>Haplorrhini</taxon>
        <taxon>Catarrhini</taxon>
        <taxon>Cercopithecidae</taxon>
        <taxon>Cercopithecinae</taxon>
        <taxon>Macaca</taxon>
    </lineage>
</organism>
<dbReference type="PANTHER" id="PTHR46254:SF12">
    <property type="entry name" value="RNA BINDING MOTIF SINGLE STRANDED INTERACTING PROTEIN 2"/>
    <property type="match status" value="1"/>
</dbReference>
<dbReference type="Ensembl" id="ENSMMUT00000107389.1">
    <property type="protein sequence ID" value="ENSMMUP00000077861.1"/>
    <property type="gene ID" value="ENSMMUG00000060565.1"/>
</dbReference>
<dbReference type="GeneTree" id="ENSGT00940000161627"/>
<keyword evidence="3" id="KW-1185">Reference proteome</keyword>
<reference evidence="2" key="4">
    <citation type="submission" date="2025-09" db="UniProtKB">
        <authorList>
            <consortium name="Ensembl"/>
        </authorList>
    </citation>
    <scope>IDENTIFICATION</scope>
    <source>
        <strain evidence="2">17573</strain>
    </source>
</reference>
<dbReference type="Bgee" id="ENSMMUG00000060565">
    <property type="expression patterns" value="Expressed in cortex of kidney and 10 other cell types or tissues"/>
</dbReference>
<dbReference type="VEuPathDB" id="HostDB:ENSMMUG00000060565"/>
<name>A0A5F8AKD3_MACMU</name>
<dbReference type="Proteomes" id="UP000006718">
    <property type="component" value="Chromosome 15"/>
</dbReference>
<evidence type="ECO:0000313" key="3">
    <source>
        <dbReference type="Proteomes" id="UP000006718"/>
    </source>
</evidence>
<evidence type="ECO:0000256" key="1">
    <source>
        <dbReference type="SAM" id="Phobius"/>
    </source>
</evidence>
<protein>
    <submittedName>
        <fullName evidence="2">Uncharacterized protein</fullName>
    </submittedName>
</protein>
<keyword evidence="1" id="KW-0812">Transmembrane</keyword>
<keyword evidence="1" id="KW-1133">Transmembrane helix</keyword>
<keyword evidence="1" id="KW-0472">Membrane</keyword>
<sequence length="136" mass="15211">CSQAGVQWHNQSSLQPPPPGLKGFSHLSLLRDDRHVLPCLTNFCVFCRDEVLPSSPGWSQTPGLKRFACLGLPKCWDYRHKPPCPALIFIFVFCLFVCLFRDGISLCHQGWSAAVKFWLTAASASQVQVFLLPQPP</sequence>
<reference evidence="3" key="1">
    <citation type="journal article" date="2007" name="Science">
        <title>Evolutionary and biomedical insights from the rhesus macaque genome.</title>
        <authorList>
            <person name="Gibbs R.A."/>
            <person name="Rogers J."/>
            <person name="Katze M.G."/>
            <person name="Bumgarner R."/>
            <person name="Weinstock G.M."/>
            <person name="Mardis E.R."/>
            <person name="Remington K.A."/>
            <person name="Strausberg R.L."/>
            <person name="Venter J.C."/>
            <person name="Wilson R.K."/>
            <person name="Batzer M.A."/>
            <person name="Bustamante C.D."/>
            <person name="Eichler E.E."/>
            <person name="Hahn M.W."/>
            <person name="Hardison R.C."/>
            <person name="Makova K.D."/>
            <person name="Miller W."/>
            <person name="Milosavljevic A."/>
            <person name="Palermo R.E."/>
            <person name="Siepel A."/>
            <person name="Sikela J.M."/>
            <person name="Attaway T."/>
            <person name="Bell S."/>
            <person name="Bernard K.E."/>
            <person name="Buhay C.J."/>
            <person name="Chandrabose M.N."/>
            <person name="Dao M."/>
            <person name="Davis C."/>
            <person name="Delehaunty K.D."/>
            <person name="Ding Y."/>
            <person name="Dinh H.H."/>
            <person name="Dugan-Rocha S."/>
            <person name="Fulton L.A."/>
            <person name="Gabisi R.A."/>
            <person name="Garner T.T."/>
            <person name="Godfrey J."/>
            <person name="Hawes A.C."/>
            <person name="Hernandez J."/>
            <person name="Hines S."/>
            <person name="Holder M."/>
            <person name="Hume J."/>
            <person name="Jhangiani S.N."/>
            <person name="Joshi V."/>
            <person name="Khan Z.M."/>
            <person name="Kirkness E.F."/>
            <person name="Cree A."/>
            <person name="Fowler R.G."/>
            <person name="Lee S."/>
            <person name="Lewis L.R."/>
            <person name="Li Z."/>
            <person name="Liu Y.-S."/>
            <person name="Moore S.M."/>
            <person name="Muzny D."/>
            <person name="Nazareth L.V."/>
            <person name="Ngo D.N."/>
            <person name="Okwuonu G.O."/>
            <person name="Pai G."/>
            <person name="Parker D."/>
            <person name="Paul H.A."/>
            <person name="Pfannkoch C."/>
            <person name="Pohl C.S."/>
            <person name="Rogers Y.-H.C."/>
            <person name="Ruiz S.J."/>
            <person name="Sabo A."/>
            <person name="Santibanez J."/>
            <person name="Schneider B.W."/>
            <person name="Smith S.M."/>
            <person name="Sodergren E."/>
            <person name="Svatek A.F."/>
            <person name="Utterback T.R."/>
            <person name="Vattathil S."/>
            <person name="Warren W."/>
            <person name="White C.S."/>
            <person name="Chinwalla A.T."/>
            <person name="Feng Y."/>
            <person name="Halpern A.L."/>
            <person name="Hillier L.W."/>
            <person name="Huang X."/>
            <person name="Minx P."/>
            <person name="Nelson J.O."/>
            <person name="Pepin K.H."/>
            <person name="Qin X."/>
            <person name="Sutton G.G."/>
            <person name="Venter E."/>
            <person name="Walenz B.P."/>
            <person name="Wallis J.W."/>
            <person name="Worley K.C."/>
            <person name="Yang S.-P."/>
            <person name="Jones S.M."/>
            <person name="Marra M.A."/>
            <person name="Rocchi M."/>
            <person name="Schein J.E."/>
            <person name="Baertsch R."/>
            <person name="Clarke L."/>
            <person name="Csuros M."/>
            <person name="Glasscock J."/>
            <person name="Harris R.A."/>
            <person name="Havlak P."/>
            <person name="Jackson A.R."/>
            <person name="Jiang H."/>
            <person name="Liu Y."/>
            <person name="Messina D.N."/>
            <person name="Shen Y."/>
            <person name="Song H.X.-Z."/>
            <person name="Wylie T."/>
            <person name="Zhang L."/>
            <person name="Birney E."/>
            <person name="Han K."/>
            <person name="Konkel M.K."/>
            <person name="Lee J."/>
            <person name="Smit A.F.A."/>
            <person name="Ullmer B."/>
            <person name="Wang H."/>
            <person name="Xing J."/>
            <person name="Burhans R."/>
            <person name="Cheng Z."/>
            <person name="Karro J.E."/>
            <person name="Ma J."/>
            <person name="Raney B."/>
            <person name="She X."/>
            <person name="Cox M.J."/>
            <person name="Demuth J.P."/>
            <person name="Dumas L.J."/>
            <person name="Han S.-G."/>
            <person name="Hopkins J."/>
            <person name="Karimpour-Fard A."/>
            <person name="Kim Y.H."/>
            <person name="Pollack J.R."/>
            <person name="Vinar T."/>
            <person name="Addo-Quaye C."/>
            <person name="Degenhardt J."/>
            <person name="Denby A."/>
            <person name="Hubisz M.J."/>
            <person name="Indap A."/>
            <person name="Kosiol C."/>
            <person name="Lahn B.T."/>
            <person name="Lawson H.A."/>
            <person name="Marklein A."/>
            <person name="Nielsen R."/>
            <person name="Vallender E.J."/>
            <person name="Clark A.G."/>
            <person name="Ferguson B."/>
            <person name="Hernandez R.D."/>
            <person name="Hirani K."/>
            <person name="Kehrer-Sawatzki H."/>
            <person name="Kolb J."/>
            <person name="Patil S."/>
            <person name="Pu L.-L."/>
            <person name="Ren Y."/>
            <person name="Smith D.G."/>
            <person name="Wheeler D.A."/>
            <person name="Schenck I."/>
            <person name="Ball E.V."/>
            <person name="Chen R."/>
            <person name="Cooper D.N."/>
            <person name="Giardine B."/>
            <person name="Hsu F."/>
            <person name="Kent W.J."/>
            <person name="Lesk A."/>
            <person name="Nelson D.L."/>
            <person name="O'brien W.E."/>
            <person name="Pruefer K."/>
            <person name="Stenson P.D."/>
            <person name="Wallace J.C."/>
            <person name="Ke H."/>
            <person name="Liu X.-M."/>
            <person name="Wang P."/>
            <person name="Xiang A.P."/>
            <person name="Yang F."/>
            <person name="Barber G.P."/>
            <person name="Haussler D."/>
            <person name="Karolchik D."/>
            <person name="Kern A.D."/>
            <person name="Kuhn R.M."/>
            <person name="Smith K.E."/>
            <person name="Zwieg A.S."/>
        </authorList>
    </citation>
    <scope>NUCLEOTIDE SEQUENCE [LARGE SCALE GENOMIC DNA]</scope>
    <source>
        <strain evidence="3">17573</strain>
    </source>
</reference>
<reference evidence="2" key="2">
    <citation type="submission" date="2019-01" db="EMBL/GenBank/DDBJ databases">
        <authorList>
            <person name="Graves T."/>
            <person name="Eichler E.E."/>
            <person name="Wilson R.K."/>
        </authorList>
    </citation>
    <scope>NUCLEOTIDE SEQUENCE [LARGE SCALE GENOMIC DNA]</scope>
    <source>
        <strain evidence="2">17573</strain>
    </source>
</reference>
<accession>A0A5F8AKD3</accession>
<dbReference type="AlphaFoldDB" id="A0A5F8AKD3"/>
<evidence type="ECO:0000313" key="2">
    <source>
        <dbReference type="Ensembl" id="ENSMMUP00000077861.1"/>
    </source>
</evidence>
<feature type="transmembrane region" description="Helical" evidence="1">
    <location>
        <begin position="86"/>
        <end position="104"/>
    </location>
</feature>
<dbReference type="PANTHER" id="PTHR46254">
    <property type="entry name" value="PROTEIN GVQW1-RELATED"/>
    <property type="match status" value="1"/>
</dbReference>
<proteinExistence type="predicted"/>
<dbReference type="InParanoid" id="A0A5F8AKD3"/>
<reference evidence="2" key="3">
    <citation type="submission" date="2025-08" db="UniProtKB">
        <authorList>
            <consortium name="Ensembl"/>
        </authorList>
    </citation>
    <scope>IDENTIFICATION</scope>
    <source>
        <strain evidence="2">17573</strain>
    </source>
</reference>